<protein>
    <recommendedName>
        <fullName evidence="12">Zn(2)-C6 fungal-type domain-containing protein</fullName>
    </recommendedName>
</protein>
<dbReference type="InterPro" id="IPR001138">
    <property type="entry name" value="Zn2Cys6_DnaBD"/>
</dbReference>
<reference evidence="10 11" key="1">
    <citation type="submission" date="2015-07" db="EMBL/GenBank/DDBJ databases">
        <title>Comparative genomics of the Sigatoka disease complex on banana suggests a link between parallel evolutionary changes in Pseudocercospora fijiensis and Pseudocercospora eumusae and increased virulence on the banana host.</title>
        <authorList>
            <person name="Chang T.-C."/>
            <person name="Salvucci A."/>
            <person name="Crous P.W."/>
            <person name="Stergiopoulos I."/>
        </authorList>
    </citation>
    <scope>NUCLEOTIDE SEQUENCE [LARGE SCALE GENOMIC DNA]</scope>
    <source>
        <strain evidence="10 11">CBS 116634</strain>
    </source>
</reference>
<keyword evidence="6" id="KW-0863">Zinc-finger</keyword>
<dbReference type="PANTHER" id="PTHR47660">
    <property type="entry name" value="TRANSCRIPTION FACTOR WITH C2H2 AND ZN(2)-CYS(6) DNA BINDING DOMAIN (EUROFUNG)-RELATED-RELATED"/>
    <property type="match status" value="1"/>
</dbReference>
<evidence type="ECO:0000313" key="10">
    <source>
        <dbReference type="EMBL" id="KXT10160.1"/>
    </source>
</evidence>
<evidence type="ECO:0000259" key="8">
    <source>
        <dbReference type="PROSITE" id="PS50048"/>
    </source>
</evidence>
<dbReference type="PROSITE" id="PS50157">
    <property type="entry name" value="ZINC_FINGER_C2H2_2"/>
    <property type="match status" value="2"/>
</dbReference>
<dbReference type="PROSITE" id="PS00463">
    <property type="entry name" value="ZN2_CY6_FUNGAL_1"/>
    <property type="match status" value="1"/>
</dbReference>
<feature type="domain" description="Zn(2)-C6 fungal-type" evidence="8">
    <location>
        <begin position="75"/>
        <end position="104"/>
    </location>
</feature>
<dbReference type="Pfam" id="PF00172">
    <property type="entry name" value="Zn_clus"/>
    <property type="match status" value="1"/>
</dbReference>
<comment type="caution">
    <text evidence="10">The sequence shown here is derived from an EMBL/GenBank/DDBJ whole genome shotgun (WGS) entry which is preliminary data.</text>
</comment>
<dbReference type="SMART" id="SM00355">
    <property type="entry name" value="ZnF_C2H2"/>
    <property type="match status" value="2"/>
</dbReference>
<dbReference type="GO" id="GO:0008270">
    <property type="term" value="F:zinc ion binding"/>
    <property type="evidence" value="ECO:0007669"/>
    <property type="project" value="UniProtKB-KW"/>
</dbReference>
<dbReference type="InterPro" id="IPR036236">
    <property type="entry name" value="Znf_C2H2_sf"/>
</dbReference>
<evidence type="ECO:0000256" key="3">
    <source>
        <dbReference type="ARBA" id="ARBA00023015"/>
    </source>
</evidence>
<evidence type="ECO:0000256" key="7">
    <source>
        <dbReference type="SAM" id="MobiDB-lite"/>
    </source>
</evidence>
<dbReference type="CDD" id="cd00067">
    <property type="entry name" value="GAL4"/>
    <property type="match status" value="1"/>
</dbReference>
<keyword evidence="3" id="KW-0805">Transcription regulation</keyword>
<evidence type="ECO:0000256" key="6">
    <source>
        <dbReference type="PROSITE-ProRule" id="PRU00042"/>
    </source>
</evidence>
<dbReference type="PROSITE" id="PS00028">
    <property type="entry name" value="ZINC_FINGER_C2H2_1"/>
    <property type="match status" value="2"/>
</dbReference>
<feature type="compositionally biased region" description="Polar residues" evidence="7">
    <location>
        <begin position="340"/>
        <end position="359"/>
    </location>
</feature>
<sequence>MSPSEKPSRHVCPDCGRSYKAAETLNRHRKNHSDTTAYTCDICDASFKRKDLLDRHSNIHSNARQPTSRNRSQRACDRCSRLKTRCDNLVPCTRCTRGGHACTYRLKSSRARTDRSSTPSIETMPSSRSSFDLPGAPDMFQQPQIHVQEDWPRLWWQESSIWSWPEVETDPSLQRPPTLVPTTSACAVQNTLSPWTGEIDPMLMEPSMLSPFQSVDSDPGSPCSASSVDQWTSAELQSALTVTAFDDMDLSPAITPFQPSMYAPPPHFDYNSLPEPAYEAPPQIQTTATTTPQQQKLITELASVALSFSSPPFFTNPSSRSRLWSNASNKVQRTFNIRNTQTTTSHLLDPSSSKTSQQPASPPKNVSLPQNPTNHTSTSP</sequence>
<dbReference type="SUPFAM" id="SSF57667">
    <property type="entry name" value="beta-beta-alpha zinc fingers"/>
    <property type="match status" value="1"/>
</dbReference>
<dbReference type="STRING" id="113226.A0A139I5Z2"/>
<keyword evidence="1" id="KW-0479">Metal-binding</keyword>
<dbReference type="GO" id="GO:0000981">
    <property type="term" value="F:DNA-binding transcription factor activity, RNA polymerase II-specific"/>
    <property type="evidence" value="ECO:0007669"/>
    <property type="project" value="InterPro"/>
</dbReference>
<feature type="domain" description="C2H2-type" evidence="9">
    <location>
        <begin position="38"/>
        <end position="65"/>
    </location>
</feature>
<dbReference type="Proteomes" id="UP000073492">
    <property type="component" value="Unassembled WGS sequence"/>
</dbReference>
<evidence type="ECO:0000256" key="4">
    <source>
        <dbReference type="ARBA" id="ARBA00023163"/>
    </source>
</evidence>
<dbReference type="OrthoDB" id="3650126at2759"/>
<evidence type="ECO:0008006" key="12">
    <source>
        <dbReference type="Google" id="ProtNLM"/>
    </source>
</evidence>
<dbReference type="InterPro" id="IPR036864">
    <property type="entry name" value="Zn2-C6_fun-type_DNA-bd_sf"/>
</dbReference>
<dbReference type="EMBL" id="LFZO01000283">
    <property type="protein sequence ID" value="KXT10160.1"/>
    <property type="molecule type" value="Genomic_DNA"/>
</dbReference>
<dbReference type="PANTHER" id="PTHR47660:SF2">
    <property type="entry name" value="TRANSCRIPTION FACTOR WITH C2H2 AND ZN(2)-CYS(6) DNA BINDING DOMAIN (EUROFUNG)"/>
    <property type="match status" value="1"/>
</dbReference>
<feature type="compositionally biased region" description="Polar residues" evidence="7">
    <location>
        <begin position="367"/>
        <end position="380"/>
    </location>
</feature>
<evidence type="ECO:0000256" key="2">
    <source>
        <dbReference type="ARBA" id="ARBA00022833"/>
    </source>
</evidence>
<feature type="region of interest" description="Disordered" evidence="7">
    <location>
        <begin position="340"/>
        <end position="380"/>
    </location>
</feature>
<feature type="region of interest" description="Disordered" evidence="7">
    <location>
        <begin position="113"/>
        <end position="133"/>
    </location>
</feature>
<keyword evidence="11" id="KW-1185">Reference proteome</keyword>
<dbReference type="SMART" id="SM00066">
    <property type="entry name" value="GAL4"/>
    <property type="match status" value="1"/>
</dbReference>
<feature type="compositionally biased region" description="Polar residues" evidence="7">
    <location>
        <begin position="116"/>
        <end position="130"/>
    </location>
</feature>
<keyword evidence="2" id="KW-0862">Zinc</keyword>
<keyword evidence="5" id="KW-0539">Nucleus</keyword>
<evidence type="ECO:0000259" key="9">
    <source>
        <dbReference type="PROSITE" id="PS50157"/>
    </source>
</evidence>
<dbReference type="InterPro" id="IPR013087">
    <property type="entry name" value="Znf_C2H2_type"/>
</dbReference>
<feature type="domain" description="C2H2-type" evidence="9">
    <location>
        <begin position="10"/>
        <end position="37"/>
    </location>
</feature>
<dbReference type="PROSITE" id="PS50048">
    <property type="entry name" value="ZN2_CY6_FUNGAL_2"/>
    <property type="match status" value="1"/>
</dbReference>
<evidence type="ECO:0000256" key="1">
    <source>
        <dbReference type="ARBA" id="ARBA00022723"/>
    </source>
</evidence>
<dbReference type="Gene3D" id="4.10.240.10">
    <property type="entry name" value="Zn(2)-C6 fungal-type DNA-binding domain"/>
    <property type="match status" value="1"/>
</dbReference>
<dbReference type="Pfam" id="PF00096">
    <property type="entry name" value="zf-C2H2"/>
    <property type="match status" value="2"/>
</dbReference>
<dbReference type="Gene3D" id="3.30.160.60">
    <property type="entry name" value="Classic Zinc Finger"/>
    <property type="match status" value="2"/>
</dbReference>
<dbReference type="SUPFAM" id="SSF57701">
    <property type="entry name" value="Zn2/Cys6 DNA-binding domain"/>
    <property type="match status" value="1"/>
</dbReference>
<keyword evidence="4" id="KW-0804">Transcription</keyword>
<proteinExistence type="predicted"/>
<accession>A0A139I5Z2</accession>
<gene>
    <name evidence="10" type="ORF">AC579_9752</name>
</gene>
<evidence type="ECO:0000256" key="5">
    <source>
        <dbReference type="ARBA" id="ARBA00023242"/>
    </source>
</evidence>
<organism evidence="10 11">
    <name type="scientific">Pseudocercospora musae</name>
    <dbReference type="NCBI Taxonomy" id="113226"/>
    <lineage>
        <taxon>Eukaryota</taxon>
        <taxon>Fungi</taxon>
        <taxon>Dikarya</taxon>
        <taxon>Ascomycota</taxon>
        <taxon>Pezizomycotina</taxon>
        <taxon>Dothideomycetes</taxon>
        <taxon>Dothideomycetidae</taxon>
        <taxon>Mycosphaerellales</taxon>
        <taxon>Mycosphaerellaceae</taxon>
        <taxon>Pseudocercospora</taxon>
    </lineage>
</organism>
<dbReference type="AlphaFoldDB" id="A0A139I5Z2"/>
<name>A0A139I5Z2_9PEZI</name>
<evidence type="ECO:0000313" key="11">
    <source>
        <dbReference type="Proteomes" id="UP000073492"/>
    </source>
</evidence>